<proteinExistence type="predicted"/>
<protein>
    <submittedName>
        <fullName evidence="1">Uncharacterized protein</fullName>
    </submittedName>
</protein>
<evidence type="ECO:0000313" key="2">
    <source>
        <dbReference type="Proteomes" id="UP001061302"/>
    </source>
</evidence>
<dbReference type="EMBL" id="CP106753">
    <property type="protein sequence ID" value="UXY14442.1"/>
    <property type="molecule type" value="Genomic_DNA"/>
</dbReference>
<gene>
    <name evidence="1" type="ORF">N8I74_14105</name>
</gene>
<organism evidence="1 2">
    <name type="scientific">Chitiniphilus purpureus</name>
    <dbReference type="NCBI Taxonomy" id="2981137"/>
    <lineage>
        <taxon>Bacteria</taxon>
        <taxon>Pseudomonadati</taxon>
        <taxon>Pseudomonadota</taxon>
        <taxon>Betaproteobacteria</taxon>
        <taxon>Neisseriales</taxon>
        <taxon>Chitinibacteraceae</taxon>
        <taxon>Chitiniphilus</taxon>
    </lineage>
</organism>
<dbReference type="Proteomes" id="UP001061302">
    <property type="component" value="Chromosome"/>
</dbReference>
<sequence length="64" mass="6988">MDIGSLWDAGLPDQYKTKSLPDPLFFYGVVANKRRLPMVGKERITAGNGVSKTSTALSYLCIVP</sequence>
<evidence type="ECO:0000313" key="1">
    <source>
        <dbReference type="EMBL" id="UXY14442.1"/>
    </source>
</evidence>
<name>A0ABY6DJD5_9NEIS</name>
<dbReference type="RefSeq" id="WP_263123741.1">
    <property type="nucleotide sequence ID" value="NZ_CP106753.1"/>
</dbReference>
<accession>A0ABY6DJD5</accession>
<keyword evidence="2" id="KW-1185">Reference proteome</keyword>
<reference evidence="1" key="1">
    <citation type="submission" date="2022-10" db="EMBL/GenBank/DDBJ databases">
        <title>Chitiniphilus purpureus sp. nov., a novel chitin-degrading bacterium isolated from crawfish pond sediment.</title>
        <authorList>
            <person name="Li K."/>
        </authorList>
    </citation>
    <scope>NUCLEOTIDE SEQUENCE</scope>
    <source>
        <strain evidence="1">CD1</strain>
    </source>
</reference>